<dbReference type="Proteomes" id="UP000269097">
    <property type="component" value="Chromosome"/>
</dbReference>
<evidence type="ECO:0000313" key="4">
    <source>
        <dbReference type="Proteomes" id="UP000269097"/>
    </source>
</evidence>
<feature type="compositionally biased region" description="Low complexity" evidence="1">
    <location>
        <begin position="49"/>
        <end position="66"/>
    </location>
</feature>
<keyword evidence="2" id="KW-0732">Signal</keyword>
<dbReference type="KEGG" id="coh:EAV92_17530"/>
<dbReference type="AlphaFoldDB" id="A0A3G3K0X4"/>
<dbReference type="EMBL" id="CP033433">
    <property type="protein sequence ID" value="AYQ74205.1"/>
    <property type="molecule type" value="Genomic_DNA"/>
</dbReference>
<feature type="region of interest" description="Disordered" evidence="1">
    <location>
        <begin position="49"/>
        <end position="75"/>
    </location>
</feature>
<protein>
    <recommendedName>
        <fullName evidence="5">YhcN/YlaJ family sporulation lipoprotein</fullName>
    </recommendedName>
</protein>
<gene>
    <name evidence="3" type="ORF">EAV92_17530</name>
</gene>
<evidence type="ECO:0008006" key="5">
    <source>
        <dbReference type="Google" id="ProtNLM"/>
    </source>
</evidence>
<evidence type="ECO:0000256" key="2">
    <source>
        <dbReference type="SAM" id="SignalP"/>
    </source>
</evidence>
<name>A0A3G3K0X4_9BACL</name>
<keyword evidence="4" id="KW-1185">Reference proteome</keyword>
<sequence>MNNLHNLKSALRAPRMAFTLLLAAGLTIGLAACGSGGASNEAASSSPAAATASATPSGPAPSTSGAVTQGNPYEVAGITDPAASRKMFETVKDAAARNDKELAAENALYPIRVNVGKVAVEVKTKEDFVRQYDRIFTDKVRKALADQDVNKLFVNDEGVMAGNGEVWFGATADTPQRYGIVTVNVGEAQRY</sequence>
<proteinExistence type="predicted"/>
<reference evidence="3 4" key="1">
    <citation type="submission" date="2018-10" db="EMBL/GenBank/DDBJ databases">
        <title>Genome Sequence of Cohnella sp.</title>
        <authorList>
            <person name="Srinivasan S."/>
            <person name="Kim M.K."/>
        </authorList>
    </citation>
    <scope>NUCLEOTIDE SEQUENCE [LARGE SCALE GENOMIC DNA]</scope>
    <source>
        <strain evidence="3 4">18JY8-7</strain>
    </source>
</reference>
<evidence type="ECO:0000313" key="3">
    <source>
        <dbReference type="EMBL" id="AYQ74205.1"/>
    </source>
</evidence>
<organism evidence="3 4">
    <name type="scientific">Cohnella candidum</name>
    <dbReference type="NCBI Taxonomy" id="2674991"/>
    <lineage>
        <taxon>Bacteria</taxon>
        <taxon>Bacillati</taxon>
        <taxon>Bacillota</taxon>
        <taxon>Bacilli</taxon>
        <taxon>Bacillales</taxon>
        <taxon>Paenibacillaceae</taxon>
        <taxon>Cohnella</taxon>
    </lineage>
</organism>
<accession>A0A3G3K0X4</accession>
<feature type="chain" id="PRO_5018312865" description="YhcN/YlaJ family sporulation lipoprotein" evidence="2">
    <location>
        <begin position="32"/>
        <end position="191"/>
    </location>
</feature>
<feature type="signal peptide" evidence="2">
    <location>
        <begin position="1"/>
        <end position="31"/>
    </location>
</feature>
<evidence type="ECO:0000256" key="1">
    <source>
        <dbReference type="SAM" id="MobiDB-lite"/>
    </source>
</evidence>